<dbReference type="PROSITE" id="PS00903">
    <property type="entry name" value="CYT_DCMP_DEAMINASES_1"/>
    <property type="match status" value="1"/>
</dbReference>
<evidence type="ECO:0000313" key="2">
    <source>
        <dbReference type="EMBL" id="CCA75965.1"/>
    </source>
</evidence>
<accession>G4TXC2</accession>
<feature type="compositionally biased region" description="Polar residues" evidence="1">
    <location>
        <begin position="439"/>
        <end position="450"/>
    </location>
</feature>
<dbReference type="GO" id="GO:0019239">
    <property type="term" value="F:deaminase activity"/>
    <property type="evidence" value="ECO:0007669"/>
    <property type="project" value="UniProtKB-ARBA"/>
</dbReference>
<comment type="caution">
    <text evidence="2">The sequence shown here is derived from an EMBL/GenBank/DDBJ whole genome shotgun (WGS) entry which is preliminary data.</text>
</comment>
<dbReference type="EMBL" id="CAFZ01000566">
    <property type="protein sequence ID" value="CCA75965.1"/>
    <property type="molecule type" value="Genomic_DNA"/>
</dbReference>
<sequence>MTDFPIAFPIASAFAWNRSKTFVKCPYCDETHWHKMAWNGPDSRPMSGKVVKAYCGIQGLRYQIQYDISYQKITWRNTEHFITSKSSVDARTLALLEIRQQSESVDSDTQTDIKYLGIAIGEEKDLLAELRDMPRPKSASSSPSTISALRLPLCAYCTSLGKFDFYIHIRRWVNNLQVSFITTMQTPGGIHTLFHRTLGTEAPKEVASIPASDFDGNSSVDDLADLLEKAKIAEPGLHTTRLATRRAPSSICIQGIATKKVTQLRKAIRSRIEIILAHLDHTDNTLTQLLEGILYTRDIFKPQYIKPSLFGLLSPDHRLFLVKEQAQIHLTSESPVKSNGSRDIILIRTWQNQFCSKTLVVLLGRNFSPVSFESGWSIGTIIPIPFLEGLPIQNKWTYTQKSLTRHSEWPECPRRDQGMRGAFQASHAEMQALAFLAEQQPSSRSHSTQGGAPDSPDATILVTSEPCAVCHKNLNTFCQNTPMTIRVVYPGPNGNKRRLRTYPYLLKVHPLTLALTNRLSQ</sequence>
<dbReference type="SUPFAM" id="SSF53927">
    <property type="entry name" value="Cytidine deaminase-like"/>
    <property type="match status" value="1"/>
</dbReference>
<organism evidence="2 3">
    <name type="scientific">Serendipita indica (strain DSM 11827)</name>
    <name type="common">Root endophyte fungus</name>
    <name type="synonym">Piriformospora indica</name>
    <dbReference type="NCBI Taxonomy" id="1109443"/>
    <lineage>
        <taxon>Eukaryota</taxon>
        <taxon>Fungi</taxon>
        <taxon>Dikarya</taxon>
        <taxon>Basidiomycota</taxon>
        <taxon>Agaricomycotina</taxon>
        <taxon>Agaricomycetes</taxon>
        <taxon>Sebacinales</taxon>
        <taxon>Serendipitaceae</taxon>
        <taxon>Serendipita</taxon>
    </lineage>
</organism>
<dbReference type="HOGENOM" id="CLU_522865_0_0_1"/>
<dbReference type="OrthoDB" id="341259at2759"/>
<dbReference type="Proteomes" id="UP000007148">
    <property type="component" value="Unassembled WGS sequence"/>
</dbReference>
<keyword evidence="3" id="KW-1185">Reference proteome</keyword>
<dbReference type="InterPro" id="IPR016193">
    <property type="entry name" value="Cytidine_deaminase-like"/>
</dbReference>
<protein>
    <submittedName>
        <fullName evidence="2">Uncharacterized protein</fullName>
    </submittedName>
</protein>
<evidence type="ECO:0000256" key="1">
    <source>
        <dbReference type="SAM" id="MobiDB-lite"/>
    </source>
</evidence>
<evidence type="ECO:0000313" key="3">
    <source>
        <dbReference type="Proteomes" id="UP000007148"/>
    </source>
</evidence>
<dbReference type="InParanoid" id="G4TXC2"/>
<gene>
    <name evidence="2" type="ORF">PIIN_09961</name>
</gene>
<dbReference type="GO" id="GO:0008270">
    <property type="term" value="F:zinc ion binding"/>
    <property type="evidence" value="ECO:0007669"/>
    <property type="project" value="InterPro"/>
</dbReference>
<name>G4TXC2_SERID</name>
<feature type="region of interest" description="Disordered" evidence="1">
    <location>
        <begin position="439"/>
        <end position="458"/>
    </location>
</feature>
<dbReference type="AlphaFoldDB" id="G4TXC2"/>
<dbReference type="GO" id="GO:0006139">
    <property type="term" value="P:nucleobase-containing compound metabolic process"/>
    <property type="evidence" value="ECO:0007669"/>
    <property type="project" value="UniProtKB-ARBA"/>
</dbReference>
<proteinExistence type="predicted"/>
<dbReference type="InterPro" id="IPR016192">
    <property type="entry name" value="APOBEC/CMP_deaminase_Zn-bd"/>
</dbReference>
<reference evidence="2 3" key="1">
    <citation type="journal article" date="2011" name="PLoS Pathog.">
        <title>Endophytic Life Strategies Decoded by Genome and Transcriptome Analyses of the Mutualistic Root Symbiont Piriformospora indica.</title>
        <authorList>
            <person name="Zuccaro A."/>
            <person name="Lahrmann U."/>
            <person name="Guldener U."/>
            <person name="Langen G."/>
            <person name="Pfiffi S."/>
            <person name="Biedenkopf D."/>
            <person name="Wong P."/>
            <person name="Samans B."/>
            <person name="Grimm C."/>
            <person name="Basiewicz M."/>
            <person name="Murat C."/>
            <person name="Martin F."/>
            <person name="Kogel K.H."/>
        </authorList>
    </citation>
    <scope>NUCLEOTIDE SEQUENCE [LARGE SCALE GENOMIC DNA]</scope>
    <source>
        <strain evidence="2 3">DSM 11827</strain>
    </source>
</reference>